<comment type="caution">
    <text evidence="3">The sequence shown here is derived from an EMBL/GenBank/DDBJ whole genome shotgun (WGS) entry which is preliminary data.</text>
</comment>
<proteinExistence type="predicted"/>
<protein>
    <recommendedName>
        <fullName evidence="2">Methylated-DNA-[protein]-cysteine S-methyltransferase DNA binding domain-containing protein</fullName>
    </recommendedName>
</protein>
<dbReference type="CDD" id="cd06445">
    <property type="entry name" value="ATase"/>
    <property type="match status" value="1"/>
</dbReference>
<dbReference type="InterPro" id="IPR036388">
    <property type="entry name" value="WH-like_DNA-bd_sf"/>
</dbReference>
<dbReference type="PANTHER" id="PTHR42942">
    <property type="entry name" value="6-O-METHYLGUANINE DNA METHYLTRANSFERASE"/>
    <property type="match status" value="1"/>
</dbReference>
<dbReference type="AlphaFoldDB" id="A0A2U3BBR8"/>
<reference evidence="3 4" key="1">
    <citation type="submission" date="2018-05" db="EMBL/GenBank/DDBJ databases">
        <title>Vibrio limimaris sp. nov., isolated from marine sediment.</title>
        <authorList>
            <person name="Li C.-M."/>
        </authorList>
    </citation>
    <scope>NUCLEOTIDE SEQUENCE [LARGE SCALE GENOMIC DNA]</scope>
    <source>
        <strain evidence="3 4">E4404</strain>
    </source>
</reference>
<evidence type="ECO:0000259" key="2">
    <source>
        <dbReference type="Pfam" id="PF01035"/>
    </source>
</evidence>
<organism evidence="3 4">
    <name type="scientific">Vibrio albus</name>
    <dbReference type="NCBI Taxonomy" id="2200953"/>
    <lineage>
        <taxon>Bacteria</taxon>
        <taxon>Pseudomonadati</taxon>
        <taxon>Pseudomonadota</taxon>
        <taxon>Gammaproteobacteria</taxon>
        <taxon>Vibrionales</taxon>
        <taxon>Vibrionaceae</taxon>
        <taxon>Vibrio</taxon>
    </lineage>
</organism>
<evidence type="ECO:0000256" key="1">
    <source>
        <dbReference type="ARBA" id="ARBA00022763"/>
    </source>
</evidence>
<name>A0A2U3BBR8_9VIBR</name>
<accession>A0A2U3BBR8</accession>
<feature type="domain" description="Methylated-DNA-[protein]-cysteine S-methyltransferase DNA binding" evidence="2">
    <location>
        <begin position="4"/>
        <end position="83"/>
    </location>
</feature>
<sequence length="100" mass="11416">MEQFLLQIFSVIHQIPIGKVTTYGDVAKMSGFPGYARQVGKALSQLPDGSRLPWYRVINSKGKLSLQGENMLRQKEKLEKEGVEVSENGKINLKKYRWHP</sequence>
<gene>
    <name evidence="3" type="ORF">DI392_03750</name>
</gene>
<dbReference type="InterPro" id="IPR014048">
    <property type="entry name" value="MethylDNA_cys_MeTrfase_DNA-bd"/>
</dbReference>
<evidence type="ECO:0000313" key="4">
    <source>
        <dbReference type="Proteomes" id="UP000245362"/>
    </source>
</evidence>
<dbReference type="Pfam" id="PF01035">
    <property type="entry name" value="DNA_binding_1"/>
    <property type="match status" value="1"/>
</dbReference>
<dbReference type="InterPro" id="IPR036217">
    <property type="entry name" value="MethylDNA_cys_MeTrfase_DNAb"/>
</dbReference>
<dbReference type="EMBL" id="QFWT01000002">
    <property type="protein sequence ID" value="PWI34241.1"/>
    <property type="molecule type" value="Genomic_DNA"/>
</dbReference>
<dbReference type="Gene3D" id="1.10.10.10">
    <property type="entry name" value="Winged helix-like DNA-binding domain superfamily/Winged helix DNA-binding domain"/>
    <property type="match status" value="1"/>
</dbReference>
<dbReference type="SUPFAM" id="SSF46767">
    <property type="entry name" value="Methylated DNA-protein cysteine methyltransferase, C-terminal domain"/>
    <property type="match status" value="1"/>
</dbReference>
<dbReference type="RefSeq" id="WP_109318579.1">
    <property type="nucleotide sequence ID" value="NZ_QFWT01000002.1"/>
</dbReference>
<dbReference type="InterPro" id="IPR052520">
    <property type="entry name" value="ATL_DNA_repair"/>
</dbReference>
<keyword evidence="1" id="KW-0227">DNA damage</keyword>
<dbReference type="PANTHER" id="PTHR42942:SF1">
    <property type="entry name" value="ALKYLTRANSFERASE-LIKE PROTEIN 1"/>
    <property type="match status" value="1"/>
</dbReference>
<dbReference type="GO" id="GO:0006281">
    <property type="term" value="P:DNA repair"/>
    <property type="evidence" value="ECO:0007669"/>
    <property type="project" value="InterPro"/>
</dbReference>
<dbReference type="GO" id="GO:0003824">
    <property type="term" value="F:catalytic activity"/>
    <property type="evidence" value="ECO:0007669"/>
    <property type="project" value="InterPro"/>
</dbReference>
<dbReference type="OrthoDB" id="9132167at2"/>
<evidence type="ECO:0000313" key="3">
    <source>
        <dbReference type="EMBL" id="PWI34241.1"/>
    </source>
</evidence>
<dbReference type="Proteomes" id="UP000245362">
    <property type="component" value="Unassembled WGS sequence"/>
</dbReference>
<keyword evidence="4" id="KW-1185">Reference proteome</keyword>